<protein>
    <submittedName>
        <fullName evidence="1">Uncharacterized protein</fullName>
    </submittedName>
</protein>
<dbReference type="AlphaFoldDB" id="A0A1Z4LML1"/>
<organism evidence="1 2">
    <name type="scientific">Calothrix parasitica NIES-267</name>
    <dbReference type="NCBI Taxonomy" id="1973488"/>
    <lineage>
        <taxon>Bacteria</taxon>
        <taxon>Bacillati</taxon>
        <taxon>Cyanobacteriota</taxon>
        <taxon>Cyanophyceae</taxon>
        <taxon>Nostocales</taxon>
        <taxon>Calotrichaceae</taxon>
        <taxon>Calothrix</taxon>
    </lineage>
</organism>
<evidence type="ECO:0000313" key="2">
    <source>
        <dbReference type="Proteomes" id="UP000218418"/>
    </source>
</evidence>
<accession>A0A1Z4LML1</accession>
<sequence>MPRKNNTSQKQSKPFVFRCRVQIDSGCLTREIAERLTSFLDESQTKYVISDYLRKQKKSGQALIDFRTDMGIWQVEFSGRRGGCYLWDLYFISPYCMAT</sequence>
<gene>
    <name evidence="1" type="ORF">NIES267_19500</name>
</gene>
<keyword evidence="2" id="KW-1185">Reference proteome</keyword>
<dbReference type="EMBL" id="AP018227">
    <property type="protein sequence ID" value="BAY82470.1"/>
    <property type="molecule type" value="Genomic_DNA"/>
</dbReference>
<evidence type="ECO:0000313" key="1">
    <source>
        <dbReference type="EMBL" id="BAY82470.1"/>
    </source>
</evidence>
<name>A0A1Z4LML1_9CYAN</name>
<reference evidence="1 2" key="1">
    <citation type="submission" date="2017-06" db="EMBL/GenBank/DDBJ databases">
        <title>Genome sequencing of cyanobaciteial culture collection at National Institute for Environmental Studies (NIES).</title>
        <authorList>
            <person name="Hirose Y."/>
            <person name="Shimura Y."/>
            <person name="Fujisawa T."/>
            <person name="Nakamura Y."/>
            <person name="Kawachi M."/>
        </authorList>
    </citation>
    <scope>NUCLEOTIDE SEQUENCE [LARGE SCALE GENOMIC DNA]</scope>
    <source>
        <strain evidence="1 2">NIES-267</strain>
    </source>
</reference>
<proteinExistence type="predicted"/>
<dbReference type="Proteomes" id="UP000218418">
    <property type="component" value="Chromosome"/>
</dbReference>